<comment type="caution">
    <text evidence="1">The sequence shown here is derived from an EMBL/GenBank/DDBJ whole genome shotgun (WGS) entry which is preliminary data.</text>
</comment>
<dbReference type="EMBL" id="CM045761">
    <property type="protein sequence ID" value="KAI8016093.1"/>
    <property type="molecule type" value="Genomic_DNA"/>
</dbReference>
<organism evidence="1 2">
    <name type="scientific">Camellia lanceoleosa</name>
    <dbReference type="NCBI Taxonomy" id="1840588"/>
    <lineage>
        <taxon>Eukaryota</taxon>
        <taxon>Viridiplantae</taxon>
        <taxon>Streptophyta</taxon>
        <taxon>Embryophyta</taxon>
        <taxon>Tracheophyta</taxon>
        <taxon>Spermatophyta</taxon>
        <taxon>Magnoliopsida</taxon>
        <taxon>eudicotyledons</taxon>
        <taxon>Gunneridae</taxon>
        <taxon>Pentapetalae</taxon>
        <taxon>asterids</taxon>
        <taxon>Ericales</taxon>
        <taxon>Theaceae</taxon>
        <taxon>Camellia</taxon>
    </lineage>
</organism>
<keyword evidence="2" id="KW-1185">Reference proteome</keyword>
<protein>
    <submittedName>
        <fullName evidence="1">WRKY transcription factor 70</fullName>
    </submittedName>
</protein>
<proteinExistence type="predicted"/>
<dbReference type="Proteomes" id="UP001060215">
    <property type="component" value="Chromosome 4"/>
</dbReference>
<evidence type="ECO:0000313" key="2">
    <source>
        <dbReference type="Proteomes" id="UP001060215"/>
    </source>
</evidence>
<evidence type="ECO:0000313" key="1">
    <source>
        <dbReference type="EMBL" id="KAI8016093.1"/>
    </source>
</evidence>
<gene>
    <name evidence="1" type="ORF">LOK49_LG05G00062</name>
</gene>
<reference evidence="1 2" key="1">
    <citation type="journal article" date="2022" name="Plant J.">
        <title>Chromosome-level genome of Camellia lanceoleosa provides a valuable resource for understanding genome evolution and self-incompatibility.</title>
        <authorList>
            <person name="Gong W."/>
            <person name="Xiao S."/>
            <person name="Wang L."/>
            <person name="Liao Z."/>
            <person name="Chang Y."/>
            <person name="Mo W."/>
            <person name="Hu G."/>
            <person name="Li W."/>
            <person name="Zhao G."/>
            <person name="Zhu H."/>
            <person name="Hu X."/>
            <person name="Ji K."/>
            <person name="Xiang X."/>
            <person name="Song Q."/>
            <person name="Yuan D."/>
            <person name="Jin S."/>
            <person name="Zhang L."/>
        </authorList>
    </citation>
    <scope>NUCLEOTIDE SEQUENCE [LARGE SCALE GENOMIC DNA]</scope>
    <source>
        <strain evidence="1">SQ_2022a</strain>
    </source>
</reference>
<name>A0ACC0HTQ0_9ERIC</name>
<sequence>MKHTLQQSSPTWPEKLSCDRKKAIQELIQGRELANQLRLILRNPFSHHDESAAAGDLLVKILGSFTDTISILNRTHEVSAQIQANSPSSDARKFEDSDDSSKTWGLKDRRGRYKRRKTSQTWTKTTPALIDDGHAWRKYGQKVILNAKHPRNYFRCTHKFDQGCQATKQVQKTEDDPEMYRTTYHGHHTCRNLLKSPHIVFDSTPNNDSSLFLSFGSNNKSHEPFSPNNNFPMTMMKQECKCKEDDHKPTTLFGQYMYNQSSSSDYLLSPDLTTFESSGPMTVSDHDHDHDHGDVISCTASPNSHGGLDTDDFIVGAVDFDDACLRILNFD</sequence>
<accession>A0ACC0HTQ0</accession>